<dbReference type="InterPro" id="IPR051159">
    <property type="entry name" value="Hexapeptide_acetyltransf"/>
</dbReference>
<protein>
    <submittedName>
        <fullName evidence="5">Colanic acid biosynthesis acetyltransferase</fullName>
    </submittedName>
</protein>
<dbReference type="InterPro" id="IPR011004">
    <property type="entry name" value="Trimer_LpxA-like_sf"/>
</dbReference>
<dbReference type="CDD" id="cd05825">
    <property type="entry name" value="LbH_wcaF_like"/>
    <property type="match status" value="1"/>
</dbReference>
<dbReference type="GO" id="GO:0005829">
    <property type="term" value="C:cytosol"/>
    <property type="evidence" value="ECO:0007669"/>
    <property type="project" value="TreeGrafter"/>
</dbReference>
<dbReference type="PANTHER" id="PTHR23416:SF23">
    <property type="entry name" value="ACETYLTRANSFERASE C18B11.09C-RELATED"/>
    <property type="match status" value="1"/>
</dbReference>
<dbReference type="InterPro" id="IPR018357">
    <property type="entry name" value="Hexapep_transf_CS"/>
</dbReference>
<dbReference type="SUPFAM" id="SSF51161">
    <property type="entry name" value="Trimeric LpxA-like enzymes"/>
    <property type="match status" value="1"/>
</dbReference>
<dbReference type="Pfam" id="PF00132">
    <property type="entry name" value="Hexapep"/>
    <property type="match status" value="1"/>
</dbReference>
<keyword evidence="2" id="KW-0808">Transferase</keyword>
<sequence>MTDIQELKYVDTIPKSQKLKRQFWCLVYTVAFRPTPRGLMHGWRRAILRMFGAKIGQGSKISPTCFVWAPWNLVMGELSVLGDNVDCYTMNKVTIGSKVAVSQRSFLCTGTHDVQSLMRPLVTSPITIADHTWIAAEAMVMPGCSIGPGTIVGARSVVRSDLPGWKICVGDPCRPVKDRELNEQSKSYLNHS</sequence>
<evidence type="ECO:0000256" key="2">
    <source>
        <dbReference type="ARBA" id="ARBA00022679"/>
    </source>
</evidence>
<keyword evidence="3" id="KW-0677">Repeat</keyword>
<reference evidence="5 6" key="1">
    <citation type="journal article" date="2021" name="Arch. Microbiol.">
        <title>Harenicola maris gen. nov., sp. nov. isolated from the Sea of Japan shallow sediments.</title>
        <authorList>
            <person name="Romanenko L.A."/>
            <person name="Kurilenko V.V."/>
            <person name="Chernysheva N.Y."/>
            <person name="Tekutyeva L.A."/>
            <person name="Velansky P.V."/>
            <person name="Svetashev V.I."/>
            <person name="Isaeva M.P."/>
        </authorList>
    </citation>
    <scope>NUCLEOTIDE SEQUENCE [LARGE SCALE GENOMIC DNA]</scope>
    <source>
        <strain evidence="5 6">KMM 3653</strain>
    </source>
</reference>
<dbReference type="Gene3D" id="2.160.10.10">
    <property type="entry name" value="Hexapeptide repeat proteins"/>
    <property type="match status" value="1"/>
</dbReference>
<comment type="similarity">
    <text evidence="1">Belongs to the transferase hexapeptide repeat family.</text>
</comment>
<accession>A0AAP2CPK1</accession>
<dbReference type="Proteomes" id="UP001315686">
    <property type="component" value="Unassembled WGS sequence"/>
</dbReference>
<name>A0AAP2CPK1_9RHOB</name>
<keyword evidence="4" id="KW-0012">Acyltransferase</keyword>
<evidence type="ECO:0000256" key="4">
    <source>
        <dbReference type="ARBA" id="ARBA00023315"/>
    </source>
</evidence>
<dbReference type="PANTHER" id="PTHR23416">
    <property type="entry name" value="SIALIC ACID SYNTHASE-RELATED"/>
    <property type="match status" value="1"/>
</dbReference>
<evidence type="ECO:0000313" key="5">
    <source>
        <dbReference type="EMBL" id="MBT0958237.1"/>
    </source>
</evidence>
<organism evidence="5 6">
    <name type="scientific">Harenicola maris</name>
    <dbReference type="NCBI Taxonomy" id="2841044"/>
    <lineage>
        <taxon>Bacteria</taxon>
        <taxon>Pseudomonadati</taxon>
        <taxon>Pseudomonadota</taxon>
        <taxon>Alphaproteobacteria</taxon>
        <taxon>Rhodobacterales</taxon>
        <taxon>Paracoccaceae</taxon>
        <taxon>Harenicola</taxon>
    </lineage>
</organism>
<dbReference type="AlphaFoldDB" id="A0AAP2CPK1"/>
<gene>
    <name evidence="5" type="ORF">IV417_12640</name>
</gene>
<comment type="caution">
    <text evidence="5">The sequence shown here is derived from an EMBL/GenBank/DDBJ whole genome shotgun (WGS) entry which is preliminary data.</text>
</comment>
<keyword evidence="6" id="KW-1185">Reference proteome</keyword>
<evidence type="ECO:0000256" key="3">
    <source>
        <dbReference type="ARBA" id="ARBA00022737"/>
    </source>
</evidence>
<evidence type="ECO:0000313" key="6">
    <source>
        <dbReference type="Proteomes" id="UP001315686"/>
    </source>
</evidence>
<dbReference type="PROSITE" id="PS00101">
    <property type="entry name" value="HEXAPEP_TRANSFERASES"/>
    <property type="match status" value="1"/>
</dbReference>
<dbReference type="InterPro" id="IPR001451">
    <property type="entry name" value="Hexapep"/>
</dbReference>
<dbReference type="EMBL" id="JADQAZ010000002">
    <property type="protein sequence ID" value="MBT0958237.1"/>
    <property type="molecule type" value="Genomic_DNA"/>
</dbReference>
<dbReference type="GO" id="GO:0008374">
    <property type="term" value="F:O-acyltransferase activity"/>
    <property type="evidence" value="ECO:0007669"/>
    <property type="project" value="TreeGrafter"/>
</dbReference>
<evidence type="ECO:0000256" key="1">
    <source>
        <dbReference type="ARBA" id="ARBA00007274"/>
    </source>
</evidence>
<proteinExistence type="inferred from homology"/>